<sequence>MIVGNWAVFLNLASAAVTAFICVIILISFFHTSLCKKLTIFQFTERKFMLWLTISSPWWISLLCAAVFWQAHQNQMSNWLQGVAHWHHLEVFSVYSWHSVLLISAACLMTSASVHAFFSLNRHSSAMSSLLALSNTQPHKDYPNQSVHVIDHLVPEAFTVGFFNPKVYITSGLQALDEKTVHIVIQHELAHLKARDPLFKTLFSLFGWCFPASTRAALQQSYTALTEQIADVGATQSFDGLDVAQALINVARFQRQQHITNDNIYMSHFSNEQITQRIQTLLMPISTTPKLLLMITLFSFVVITLFTLSTVDSVHHLIETFFIH</sequence>
<keyword evidence="1 6" id="KW-0645">Protease</keyword>
<evidence type="ECO:0000256" key="4">
    <source>
        <dbReference type="ARBA" id="ARBA00022833"/>
    </source>
</evidence>
<dbReference type="GO" id="GO:0004222">
    <property type="term" value="F:metalloendopeptidase activity"/>
    <property type="evidence" value="ECO:0007669"/>
    <property type="project" value="InterPro"/>
</dbReference>
<dbReference type="InterPro" id="IPR052173">
    <property type="entry name" value="Beta-lactam_resp_regulator"/>
</dbReference>
<keyword evidence="5 6" id="KW-0482">Metalloprotease</keyword>
<evidence type="ECO:0000313" key="9">
    <source>
        <dbReference type="EMBL" id="HEA15244.1"/>
    </source>
</evidence>
<keyword evidence="7" id="KW-0812">Transmembrane</keyword>
<accession>A0A7V1CVZ4</accession>
<dbReference type="AlphaFoldDB" id="A0A7V1CVZ4"/>
<feature type="transmembrane region" description="Helical" evidence="7">
    <location>
        <begin position="95"/>
        <end position="118"/>
    </location>
</feature>
<evidence type="ECO:0000256" key="3">
    <source>
        <dbReference type="ARBA" id="ARBA00022801"/>
    </source>
</evidence>
<dbReference type="CDD" id="cd07326">
    <property type="entry name" value="M56_BlaR1_MecR1_like"/>
    <property type="match status" value="1"/>
</dbReference>
<feature type="transmembrane region" description="Helical" evidence="7">
    <location>
        <begin position="291"/>
        <end position="311"/>
    </location>
</feature>
<keyword evidence="7" id="KW-1133">Transmembrane helix</keyword>
<comment type="caution">
    <text evidence="9">The sequence shown here is derived from an EMBL/GenBank/DDBJ whole genome shotgun (WGS) entry which is preliminary data.</text>
</comment>
<keyword evidence="3 6" id="KW-0378">Hydrolase</keyword>
<evidence type="ECO:0000256" key="7">
    <source>
        <dbReference type="SAM" id="Phobius"/>
    </source>
</evidence>
<evidence type="ECO:0000256" key="6">
    <source>
        <dbReference type="RuleBase" id="RU003983"/>
    </source>
</evidence>
<dbReference type="GO" id="GO:0046872">
    <property type="term" value="F:metal ion binding"/>
    <property type="evidence" value="ECO:0007669"/>
    <property type="project" value="UniProtKB-KW"/>
</dbReference>
<dbReference type="Proteomes" id="UP000886188">
    <property type="component" value="Unassembled WGS sequence"/>
</dbReference>
<dbReference type="InterPro" id="IPR001915">
    <property type="entry name" value="Peptidase_M48"/>
</dbReference>
<proteinExistence type="inferred from homology"/>
<feature type="domain" description="Peptidase M48" evidence="8">
    <location>
        <begin position="142"/>
        <end position="271"/>
    </location>
</feature>
<dbReference type="PANTHER" id="PTHR34978:SF3">
    <property type="entry name" value="SLR0241 PROTEIN"/>
    <property type="match status" value="1"/>
</dbReference>
<dbReference type="RefSeq" id="WP_182758727.1">
    <property type="nucleotide sequence ID" value="NZ_DRGM01000026.1"/>
</dbReference>
<feature type="transmembrane region" description="Helical" evidence="7">
    <location>
        <begin position="6"/>
        <end position="27"/>
    </location>
</feature>
<keyword evidence="4 6" id="KW-0862">Zinc</keyword>
<evidence type="ECO:0000259" key="8">
    <source>
        <dbReference type="Pfam" id="PF01435"/>
    </source>
</evidence>
<evidence type="ECO:0000256" key="1">
    <source>
        <dbReference type="ARBA" id="ARBA00022670"/>
    </source>
</evidence>
<dbReference type="PANTHER" id="PTHR34978">
    <property type="entry name" value="POSSIBLE SENSOR-TRANSDUCER PROTEIN BLAR"/>
    <property type="match status" value="1"/>
</dbReference>
<evidence type="ECO:0000256" key="5">
    <source>
        <dbReference type="ARBA" id="ARBA00023049"/>
    </source>
</evidence>
<evidence type="ECO:0000256" key="2">
    <source>
        <dbReference type="ARBA" id="ARBA00022723"/>
    </source>
</evidence>
<keyword evidence="7" id="KW-0472">Membrane</keyword>
<protein>
    <submittedName>
        <fullName evidence="9">M56 family peptidase</fullName>
    </submittedName>
</protein>
<feature type="transmembrane region" description="Helical" evidence="7">
    <location>
        <begin position="48"/>
        <end position="69"/>
    </location>
</feature>
<dbReference type="GO" id="GO:0006508">
    <property type="term" value="P:proteolysis"/>
    <property type="evidence" value="ECO:0007669"/>
    <property type="project" value="UniProtKB-KW"/>
</dbReference>
<organism evidence="9">
    <name type="scientific">Pseudoalteromonas prydzensis</name>
    <dbReference type="NCBI Taxonomy" id="182141"/>
    <lineage>
        <taxon>Bacteria</taxon>
        <taxon>Pseudomonadati</taxon>
        <taxon>Pseudomonadota</taxon>
        <taxon>Gammaproteobacteria</taxon>
        <taxon>Alteromonadales</taxon>
        <taxon>Pseudoalteromonadaceae</taxon>
        <taxon>Pseudoalteromonas</taxon>
    </lineage>
</organism>
<reference evidence="9" key="1">
    <citation type="journal article" date="2020" name="mSystems">
        <title>Genome- and Community-Level Interaction Insights into Carbon Utilization and Element Cycling Functions of Hydrothermarchaeota in Hydrothermal Sediment.</title>
        <authorList>
            <person name="Zhou Z."/>
            <person name="Liu Y."/>
            <person name="Xu W."/>
            <person name="Pan J."/>
            <person name="Luo Z.H."/>
            <person name="Li M."/>
        </authorList>
    </citation>
    <scope>NUCLEOTIDE SEQUENCE [LARGE SCALE GENOMIC DNA]</scope>
    <source>
        <strain evidence="9">HyVt-346</strain>
    </source>
</reference>
<comment type="cofactor">
    <cofactor evidence="6">
        <name>Zn(2+)</name>
        <dbReference type="ChEBI" id="CHEBI:29105"/>
    </cofactor>
    <text evidence="6">Binds 1 zinc ion per subunit.</text>
</comment>
<dbReference type="Pfam" id="PF01435">
    <property type="entry name" value="Peptidase_M48"/>
    <property type="match status" value="1"/>
</dbReference>
<comment type="similarity">
    <text evidence="6">Belongs to the peptidase M48 family.</text>
</comment>
<name>A0A7V1CVZ4_9GAMM</name>
<dbReference type="EMBL" id="DRGM01000026">
    <property type="protein sequence ID" value="HEA15244.1"/>
    <property type="molecule type" value="Genomic_DNA"/>
</dbReference>
<gene>
    <name evidence="9" type="ORF">ENH88_02070</name>
</gene>
<keyword evidence="2" id="KW-0479">Metal-binding</keyword>
<dbReference type="Gene3D" id="3.30.2010.10">
    <property type="entry name" value="Metalloproteases ('zincins'), catalytic domain"/>
    <property type="match status" value="1"/>
</dbReference>